<keyword evidence="5 6" id="KW-0472">Membrane</keyword>
<proteinExistence type="inferred from homology"/>
<evidence type="ECO:0000256" key="4">
    <source>
        <dbReference type="ARBA" id="ARBA00022989"/>
    </source>
</evidence>
<dbReference type="PANTHER" id="PTHR31632">
    <property type="entry name" value="IRON TRANSPORTER FTH1"/>
    <property type="match status" value="1"/>
</dbReference>
<name>A0A1I7LB58_9BACL</name>
<evidence type="ECO:0000256" key="5">
    <source>
        <dbReference type="ARBA" id="ARBA00023136"/>
    </source>
</evidence>
<keyword evidence="3 6" id="KW-0812">Transmembrane</keyword>
<gene>
    <name evidence="7" type="ORF">SAMN05421543_13216</name>
</gene>
<dbReference type="InterPro" id="IPR004923">
    <property type="entry name" value="FTR1/Fip1/EfeU"/>
</dbReference>
<keyword evidence="8" id="KW-1185">Reference proteome</keyword>
<feature type="transmembrane region" description="Helical" evidence="6">
    <location>
        <begin position="207"/>
        <end position="224"/>
    </location>
</feature>
<sequence length="249" mass="27978">MGLGATLVTWFILVGILNLVANTTSEANIQAATGLLAIVVLLIVMNWFFHRVYWTGWISFHNRKKKELIDSIESAGSDKVEIVKSVAYKGLVLLGIASVYREGFEVDIFLQSIRLQVGTKNVMLGTALALVLIAITGYFTFVAHRKLPYKKMLVFTGIMLGVVLEIMVGEQVNEMQAANWIPTHTIPVNIPDWMGTWFSIFNNWETIIAQLFAAVFVIGSFYAARLDRFKPRREEPYLTRANEVSAETN</sequence>
<dbReference type="AlphaFoldDB" id="A0A1I7LB58"/>
<keyword evidence="4 6" id="KW-1133">Transmembrane helix</keyword>
<evidence type="ECO:0000313" key="7">
    <source>
        <dbReference type="EMBL" id="SFV06930.1"/>
    </source>
</evidence>
<feature type="transmembrane region" description="Helical" evidence="6">
    <location>
        <begin position="122"/>
        <end position="141"/>
    </location>
</feature>
<dbReference type="STRING" id="392015.SAMN05421543_13216"/>
<dbReference type="GO" id="GO:0015093">
    <property type="term" value="F:ferrous iron transmembrane transporter activity"/>
    <property type="evidence" value="ECO:0007669"/>
    <property type="project" value="TreeGrafter"/>
</dbReference>
<dbReference type="EMBL" id="FPBV01000032">
    <property type="protein sequence ID" value="SFV06930.1"/>
    <property type="molecule type" value="Genomic_DNA"/>
</dbReference>
<dbReference type="GO" id="GO:0033573">
    <property type="term" value="C:high-affinity iron permease complex"/>
    <property type="evidence" value="ECO:0007669"/>
    <property type="project" value="InterPro"/>
</dbReference>
<evidence type="ECO:0000256" key="1">
    <source>
        <dbReference type="ARBA" id="ARBA00004141"/>
    </source>
</evidence>
<evidence type="ECO:0000313" key="8">
    <source>
        <dbReference type="Proteomes" id="UP000183508"/>
    </source>
</evidence>
<accession>A0A1I7LB58</accession>
<evidence type="ECO:0000256" key="6">
    <source>
        <dbReference type="SAM" id="Phobius"/>
    </source>
</evidence>
<feature type="transmembrane region" description="Helical" evidence="6">
    <location>
        <begin position="29"/>
        <end position="49"/>
    </location>
</feature>
<organism evidence="7 8">
    <name type="scientific">Alicyclobacillus macrosporangiidus</name>
    <dbReference type="NCBI Taxonomy" id="392015"/>
    <lineage>
        <taxon>Bacteria</taxon>
        <taxon>Bacillati</taxon>
        <taxon>Bacillota</taxon>
        <taxon>Bacilli</taxon>
        <taxon>Bacillales</taxon>
        <taxon>Alicyclobacillaceae</taxon>
        <taxon>Alicyclobacillus</taxon>
    </lineage>
</organism>
<dbReference type="Proteomes" id="UP000183508">
    <property type="component" value="Unassembled WGS sequence"/>
</dbReference>
<comment type="similarity">
    <text evidence="2">Belongs to the oxidase-dependent Fe transporter (OFeT) (TC 9.A.10.1) family.</text>
</comment>
<feature type="transmembrane region" description="Helical" evidence="6">
    <location>
        <begin position="153"/>
        <end position="172"/>
    </location>
</feature>
<protein>
    <submittedName>
        <fullName evidence="7">High-affinity iron transporter</fullName>
    </submittedName>
</protein>
<reference evidence="8" key="1">
    <citation type="submission" date="2016-10" db="EMBL/GenBank/DDBJ databases">
        <authorList>
            <person name="Varghese N."/>
        </authorList>
    </citation>
    <scope>NUCLEOTIDE SEQUENCE [LARGE SCALE GENOMIC DNA]</scope>
    <source>
        <strain evidence="8">DSM 17980</strain>
    </source>
</reference>
<evidence type="ECO:0000256" key="2">
    <source>
        <dbReference type="ARBA" id="ARBA00008333"/>
    </source>
</evidence>
<comment type="subcellular location">
    <subcellularLocation>
        <location evidence="1">Membrane</location>
        <topology evidence="1">Multi-pass membrane protein</topology>
    </subcellularLocation>
</comment>
<dbReference type="PANTHER" id="PTHR31632:SF2">
    <property type="entry name" value="PLASMA MEMBRANE IRON PERMEASE"/>
    <property type="match status" value="1"/>
</dbReference>
<evidence type="ECO:0000256" key="3">
    <source>
        <dbReference type="ARBA" id="ARBA00022692"/>
    </source>
</evidence>